<dbReference type="OrthoDB" id="5213862at2759"/>
<name>A0A9P6VJP8_9HELO</name>
<protein>
    <submittedName>
        <fullName evidence="2">Uncharacterized protein</fullName>
    </submittedName>
</protein>
<dbReference type="Proteomes" id="UP000785200">
    <property type="component" value="Unassembled WGS sequence"/>
</dbReference>
<dbReference type="AlphaFoldDB" id="A0A9P6VJP8"/>
<evidence type="ECO:0000313" key="2">
    <source>
        <dbReference type="EMBL" id="KAG0649376.1"/>
    </source>
</evidence>
<accession>A0A9P6VJP8</accession>
<keyword evidence="3" id="KW-1185">Reference proteome</keyword>
<proteinExistence type="predicted"/>
<comment type="caution">
    <text evidence="2">The sequence shown here is derived from an EMBL/GenBank/DDBJ whole genome shotgun (WGS) entry which is preliminary data.</text>
</comment>
<sequence>MSSDTPASAALILVPIAIVASAAVVALKTSHLYRRIRSSWVYFWRGSIATRSSSQRRKLRRSNLSSSQTYADSWLDLESNVGDPTETRLDSFINQTPDMAPKSKRTPCVELREPELPQPLRIIKQRGQTIAGCSAAREIEYRGRGISDGSDESRGSPPMNFNRPLTVRKRRGGGVSVLEGSFEEPDSSIADSGNAISELIKKSSVQTGFTIKDTDLTPKAVKQQVSRTMSAGAFLKTEFHSPRGKRTQNSSDNIHLSQLDGQGIRISPPKVPERRLSRSKTLFFKFAGRKEPKPVQSVESPIPKNTLIRRISRRTSQNSHSISNSSGSLPWVDSSTLLQHMSCSDNNSSDITDVNINSRVSSYGCNSIQSLEAGPVDNRSTFQTSSHDSTSLYSGSPGSIENCSTFTRDEVLLCPEIKITPEIWSLDAGSTNLWVAVEVTGVLRLANHPEQNPSKLHDGRRTISGYSAAHLRSLGHLHSMRIELITTRDASVLEVIGNLHESKVVCAGETHLILAKLRIAKATKGISHIRESSTSDEIMADLENDLGGAVTSYLTVRLAYKHSGFLDYKRATFDWEGGISSHTTKLLTESSAFIKRHNVESAWSPRASREMDGPLEVNPLIKLIEMHLPSDKARDAIRRLADDRVAIPKARRVQNGSDAVKGGEETVRKSLGSVAAHRNSFSSTIGLQCQSNISPSPGFETPYPPPPVRHSVDLVAEIDPARKIWTEMRNNSRGYRKHRTSLSDGHYYYDSDNCSPSRLSLADTVDEERMKIKDTALRNKRSVGADTLKSFAPSVGKGKNGTVGGVGLGLGRWWVNSNWW</sequence>
<dbReference type="EMBL" id="VNKQ01000008">
    <property type="protein sequence ID" value="KAG0649376.1"/>
    <property type="molecule type" value="Genomic_DNA"/>
</dbReference>
<feature type="region of interest" description="Disordered" evidence="1">
    <location>
        <begin position="145"/>
        <end position="166"/>
    </location>
</feature>
<gene>
    <name evidence="2" type="ORF">D0Z07_4404</name>
</gene>
<evidence type="ECO:0000313" key="3">
    <source>
        <dbReference type="Proteomes" id="UP000785200"/>
    </source>
</evidence>
<evidence type="ECO:0000256" key="1">
    <source>
        <dbReference type="SAM" id="MobiDB-lite"/>
    </source>
</evidence>
<reference evidence="2" key="1">
    <citation type="submission" date="2019-07" db="EMBL/GenBank/DDBJ databases">
        <title>Hyphodiscus hymeniophilus genome sequencing and assembly.</title>
        <authorList>
            <person name="Kramer G."/>
            <person name="Nodwell J."/>
        </authorList>
    </citation>
    <scope>NUCLEOTIDE SEQUENCE</scope>
    <source>
        <strain evidence="2">ATCC 34498</strain>
    </source>
</reference>
<organism evidence="2 3">
    <name type="scientific">Hyphodiscus hymeniophilus</name>
    <dbReference type="NCBI Taxonomy" id="353542"/>
    <lineage>
        <taxon>Eukaryota</taxon>
        <taxon>Fungi</taxon>
        <taxon>Dikarya</taxon>
        <taxon>Ascomycota</taxon>
        <taxon>Pezizomycotina</taxon>
        <taxon>Leotiomycetes</taxon>
        <taxon>Helotiales</taxon>
        <taxon>Hyphodiscaceae</taxon>
        <taxon>Hyphodiscus</taxon>
    </lineage>
</organism>
<feature type="region of interest" description="Disordered" evidence="1">
    <location>
        <begin position="86"/>
        <end position="106"/>
    </location>
</feature>